<accession>A0A0F9JP39</accession>
<protein>
    <submittedName>
        <fullName evidence="1">Uncharacterized protein</fullName>
    </submittedName>
</protein>
<organism evidence="1">
    <name type="scientific">marine sediment metagenome</name>
    <dbReference type="NCBI Taxonomy" id="412755"/>
    <lineage>
        <taxon>unclassified sequences</taxon>
        <taxon>metagenomes</taxon>
        <taxon>ecological metagenomes</taxon>
    </lineage>
</organism>
<reference evidence="1" key="1">
    <citation type="journal article" date="2015" name="Nature">
        <title>Complex archaea that bridge the gap between prokaryotes and eukaryotes.</title>
        <authorList>
            <person name="Spang A."/>
            <person name="Saw J.H."/>
            <person name="Jorgensen S.L."/>
            <person name="Zaremba-Niedzwiedzka K."/>
            <person name="Martijn J."/>
            <person name="Lind A.E."/>
            <person name="van Eijk R."/>
            <person name="Schleper C."/>
            <person name="Guy L."/>
            <person name="Ettema T.J."/>
        </authorList>
    </citation>
    <scope>NUCLEOTIDE SEQUENCE</scope>
</reference>
<comment type="caution">
    <text evidence="1">The sequence shown here is derived from an EMBL/GenBank/DDBJ whole genome shotgun (WGS) entry which is preliminary data.</text>
</comment>
<dbReference type="EMBL" id="LAZR01017364">
    <property type="protein sequence ID" value="KKM00728.1"/>
    <property type="molecule type" value="Genomic_DNA"/>
</dbReference>
<sequence>MMTEHWIVNTSYHHHNSTPGWHANIIAKNKNDAIIYTER</sequence>
<dbReference type="AlphaFoldDB" id="A0A0F9JP39"/>
<proteinExistence type="predicted"/>
<evidence type="ECO:0000313" key="1">
    <source>
        <dbReference type="EMBL" id="KKM00728.1"/>
    </source>
</evidence>
<gene>
    <name evidence="1" type="ORF">LCGC14_1801480</name>
</gene>
<name>A0A0F9JP39_9ZZZZ</name>